<proteinExistence type="predicted"/>
<dbReference type="Proteomes" id="UP000807159">
    <property type="component" value="Chromosome 14"/>
</dbReference>
<dbReference type="EMBL" id="JACEGQ020000014">
    <property type="protein sequence ID" value="KAH8489807.1"/>
    <property type="molecule type" value="Genomic_DNA"/>
</dbReference>
<evidence type="ECO:0000313" key="4">
    <source>
        <dbReference type="Proteomes" id="UP000807159"/>
    </source>
</evidence>
<evidence type="ECO:0000313" key="3">
    <source>
        <dbReference type="EMBL" id="KAH8489807.1"/>
    </source>
</evidence>
<keyword evidence="2" id="KW-0732">Signal</keyword>
<dbReference type="PANTHER" id="PTHR15852">
    <property type="entry name" value="PLASTID TRANSCRIPTIONALLY ACTIVE PROTEIN"/>
    <property type="match status" value="1"/>
</dbReference>
<name>A0A8T2XCQ8_POPDE</name>
<keyword evidence="4" id="KW-1185">Reference proteome</keyword>
<reference evidence="3" key="1">
    <citation type="journal article" date="2021" name="J. Hered.">
        <title>Genome Assembly of Salicaceae Populus deltoides (Eastern Cottonwood) I-69 Based on Nanopore Sequencing and Hi-C Technologies.</title>
        <authorList>
            <person name="Bai S."/>
            <person name="Wu H."/>
            <person name="Zhang J."/>
            <person name="Pan Z."/>
            <person name="Zhao W."/>
            <person name="Li Z."/>
            <person name="Tong C."/>
        </authorList>
    </citation>
    <scope>NUCLEOTIDE SEQUENCE</scope>
    <source>
        <tissue evidence="3">Leaf</tissue>
    </source>
</reference>
<accession>A0A8T2XCQ8</accession>
<feature type="region of interest" description="Disordered" evidence="1">
    <location>
        <begin position="145"/>
        <end position="176"/>
    </location>
</feature>
<protein>
    <submittedName>
        <fullName evidence="3">Uncharacterized protein</fullName>
    </submittedName>
</protein>
<dbReference type="SUPFAM" id="SSF57938">
    <property type="entry name" value="DnaJ/Hsp40 cysteine-rich domain"/>
    <property type="match status" value="1"/>
</dbReference>
<feature type="compositionally biased region" description="Polar residues" evidence="1">
    <location>
        <begin position="149"/>
        <end position="158"/>
    </location>
</feature>
<dbReference type="PANTHER" id="PTHR15852:SF54">
    <property type="entry name" value="PROTEIN SSUH2 HOMOLOG"/>
    <property type="match status" value="1"/>
</dbReference>
<feature type="chain" id="PRO_5036276100" evidence="2">
    <location>
        <begin position="17"/>
        <end position="176"/>
    </location>
</feature>
<comment type="caution">
    <text evidence="3">The sequence shown here is derived from an EMBL/GenBank/DDBJ whole genome shotgun (WGS) entry which is preliminary data.</text>
</comment>
<sequence length="176" mass="19174">MAGSTAAATLLTAVWLDQLELDSAKNSKKTAVVAGKEESFGTGRRHLSLTKPSWIVRTESNVRKEIRKRPDPPCEVCHGTGRVDCPHCSGQGRTNCVHLAMLPEGEWPKWCRTCGGSGLSYCSRCLGTGEYRYIMGFHFMMASDDTKNHPQQHQTPASTAAGGPLDGEDLDSNHDI</sequence>
<dbReference type="InterPro" id="IPR036410">
    <property type="entry name" value="HSP_DnaJ_Cys-rich_dom_sf"/>
</dbReference>
<organism evidence="3 4">
    <name type="scientific">Populus deltoides</name>
    <name type="common">Eastern poplar</name>
    <name type="synonym">Eastern cottonwood</name>
    <dbReference type="NCBI Taxonomy" id="3696"/>
    <lineage>
        <taxon>Eukaryota</taxon>
        <taxon>Viridiplantae</taxon>
        <taxon>Streptophyta</taxon>
        <taxon>Embryophyta</taxon>
        <taxon>Tracheophyta</taxon>
        <taxon>Spermatophyta</taxon>
        <taxon>Magnoliopsida</taxon>
        <taxon>eudicotyledons</taxon>
        <taxon>Gunneridae</taxon>
        <taxon>Pentapetalae</taxon>
        <taxon>rosids</taxon>
        <taxon>fabids</taxon>
        <taxon>Malpighiales</taxon>
        <taxon>Salicaceae</taxon>
        <taxon>Saliceae</taxon>
        <taxon>Populus</taxon>
    </lineage>
</organism>
<dbReference type="EMBL" id="JACEGQ020000014">
    <property type="protein sequence ID" value="KAH8489806.1"/>
    <property type="molecule type" value="Genomic_DNA"/>
</dbReference>
<evidence type="ECO:0000256" key="1">
    <source>
        <dbReference type="SAM" id="MobiDB-lite"/>
    </source>
</evidence>
<feature type="signal peptide" evidence="2">
    <location>
        <begin position="1"/>
        <end position="16"/>
    </location>
</feature>
<gene>
    <name evidence="3" type="ORF">H0E87_025141</name>
</gene>
<evidence type="ECO:0000256" key="2">
    <source>
        <dbReference type="SAM" id="SignalP"/>
    </source>
</evidence>
<dbReference type="AlphaFoldDB" id="A0A8T2XCQ8"/>